<keyword evidence="4" id="KW-0378">Hydrolase</keyword>
<feature type="domain" description="Creatinase N-terminal" evidence="3">
    <location>
        <begin position="16"/>
        <end position="159"/>
    </location>
</feature>
<comment type="caution">
    <text evidence="4">The sequence shown here is derived from an EMBL/GenBank/DDBJ whole genome shotgun (WGS) entry which is preliminary data.</text>
</comment>
<dbReference type="Gene3D" id="3.40.350.10">
    <property type="entry name" value="Creatinase/prolidase N-terminal domain"/>
    <property type="match status" value="1"/>
</dbReference>
<evidence type="ECO:0000256" key="1">
    <source>
        <dbReference type="SAM" id="MobiDB-lite"/>
    </source>
</evidence>
<dbReference type="InterPro" id="IPR000994">
    <property type="entry name" value="Pept_M24"/>
</dbReference>
<dbReference type="GO" id="GO:0004177">
    <property type="term" value="F:aminopeptidase activity"/>
    <property type="evidence" value="ECO:0007669"/>
    <property type="project" value="UniProtKB-KW"/>
</dbReference>
<feature type="compositionally biased region" description="Basic and acidic residues" evidence="1">
    <location>
        <begin position="9"/>
        <end position="20"/>
    </location>
</feature>
<keyword evidence="4" id="KW-0645">Protease</keyword>
<dbReference type="InterPro" id="IPR050659">
    <property type="entry name" value="Peptidase_M24B"/>
</dbReference>
<dbReference type="InterPro" id="IPR001714">
    <property type="entry name" value="Pept_M24_MAP"/>
</dbReference>
<dbReference type="InterPro" id="IPR036005">
    <property type="entry name" value="Creatinase/aminopeptidase-like"/>
</dbReference>
<dbReference type="PRINTS" id="PR00599">
    <property type="entry name" value="MAPEPTIDASE"/>
</dbReference>
<dbReference type="RefSeq" id="WP_169623168.1">
    <property type="nucleotide sequence ID" value="NZ_JABBNT010000001.1"/>
</dbReference>
<dbReference type="InterPro" id="IPR000587">
    <property type="entry name" value="Creatinase_N"/>
</dbReference>
<name>A0A7Y0DWF4_9PROT</name>
<feature type="region of interest" description="Disordered" evidence="1">
    <location>
        <begin position="1"/>
        <end position="20"/>
    </location>
</feature>
<evidence type="ECO:0000313" key="4">
    <source>
        <dbReference type="EMBL" id="NMM42844.1"/>
    </source>
</evidence>
<dbReference type="GO" id="GO:0008235">
    <property type="term" value="F:metalloexopeptidase activity"/>
    <property type="evidence" value="ECO:0007669"/>
    <property type="project" value="UniProtKB-ARBA"/>
</dbReference>
<accession>A0A7Y0DWF4</accession>
<proteinExistence type="predicted"/>
<dbReference type="SUPFAM" id="SSF55920">
    <property type="entry name" value="Creatinase/aminopeptidase"/>
    <property type="match status" value="1"/>
</dbReference>
<dbReference type="CDD" id="cd01066">
    <property type="entry name" value="APP_MetAP"/>
    <property type="match status" value="1"/>
</dbReference>
<dbReference type="EMBL" id="JABBNT010000001">
    <property type="protein sequence ID" value="NMM42844.1"/>
    <property type="molecule type" value="Genomic_DNA"/>
</dbReference>
<organism evidence="4 5">
    <name type="scientific">Pacificispira spongiicola</name>
    <dbReference type="NCBI Taxonomy" id="2729598"/>
    <lineage>
        <taxon>Bacteria</taxon>
        <taxon>Pseudomonadati</taxon>
        <taxon>Pseudomonadota</taxon>
        <taxon>Alphaproteobacteria</taxon>
        <taxon>Rhodospirillales</taxon>
        <taxon>Rhodospirillaceae</taxon>
        <taxon>Pacificispira</taxon>
    </lineage>
</organism>
<feature type="domain" description="Peptidase M24" evidence="2">
    <location>
        <begin position="168"/>
        <end position="368"/>
    </location>
</feature>
<dbReference type="Gene3D" id="3.90.230.10">
    <property type="entry name" value="Creatinase/methionine aminopeptidase superfamily"/>
    <property type="match status" value="1"/>
</dbReference>
<gene>
    <name evidence="4" type="ORF">HH303_00030</name>
</gene>
<dbReference type="PANTHER" id="PTHR46112:SF2">
    <property type="entry name" value="XAA-PRO AMINOPEPTIDASE P-RELATED"/>
    <property type="match status" value="1"/>
</dbReference>
<dbReference type="Pfam" id="PF00557">
    <property type="entry name" value="Peptidase_M24"/>
    <property type="match status" value="1"/>
</dbReference>
<dbReference type="Pfam" id="PF01321">
    <property type="entry name" value="Creatinase_N"/>
    <property type="match status" value="1"/>
</dbReference>
<dbReference type="PANTHER" id="PTHR46112">
    <property type="entry name" value="AMINOPEPTIDASE"/>
    <property type="match status" value="1"/>
</dbReference>
<keyword evidence="4" id="KW-0031">Aminopeptidase</keyword>
<dbReference type="InterPro" id="IPR029149">
    <property type="entry name" value="Creatin/AminoP/Spt16_N"/>
</dbReference>
<dbReference type="AlphaFoldDB" id="A0A7Y0DWF4"/>
<sequence>MSFPARGFPKSEFESRTRRAQDAMAEQDLSAILLTTEPDIRYFTGFLTRFWESPTRPWYLVLPASGPPIAVIPSIGAALMATTWISDIRTWRAPDLTDDGIGLLADTLVEVAGPAGRIGTPMGHETLARMPLADLKRLEALLSPRVLSDDGWIVKRQRQIKSPAEIDKIEAACRIADRAFARLPEIVRVGVPLADVFRKFQILCLEEGADWVPYLAGGAGQGGYADVISPATETPLASGDILMLDTGLVWDGYFCDFDRNVAVERADAASMAAHAKLIEAVDAAMAIAKPGARACDLFHAMDRIVTGGAGGSDAGRLGHGLGMQLTEVPSLIPADRTELAEGMVLTLEPGIETGDGRIMVHEENIVVTADGARMLSTPCGSDLRVI</sequence>
<evidence type="ECO:0000313" key="5">
    <source>
        <dbReference type="Proteomes" id="UP000539372"/>
    </source>
</evidence>
<dbReference type="SUPFAM" id="SSF53092">
    <property type="entry name" value="Creatinase/prolidase N-terminal domain"/>
    <property type="match status" value="1"/>
</dbReference>
<dbReference type="Proteomes" id="UP000539372">
    <property type="component" value="Unassembled WGS sequence"/>
</dbReference>
<evidence type="ECO:0000259" key="2">
    <source>
        <dbReference type="Pfam" id="PF00557"/>
    </source>
</evidence>
<keyword evidence="5" id="KW-1185">Reference proteome</keyword>
<protein>
    <submittedName>
        <fullName evidence="4">Aminopeptidase P family protein</fullName>
    </submittedName>
</protein>
<reference evidence="4 5" key="1">
    <citation type="submission" date="2020-04" db="EMBL/GenBank/DDBJ databases">
        <title>Rhodospirillaceae bacterium KN72 isolated from deep sea.</title>
        <authorList>
            <person name="Zhang D.-C."/>
        </authorList>
    </citation>
    <scope>NUCLEOTIDE SEQUENCE [LARGE SCALE GENOMIC DNA]</scope>
    <source>
        <strain evidence="4 5">KN72</strain>
    </source>
</reference>
<evidence type="ECO:0000259" key="3">
    <source>
        <dbReference type="Pfam" id="PF01321"/>
    </source>
</evidence>